<dbReference type="EC" id="2.7.11.1" evidence="1"/>
<dbReference type="GO" id="GO:0005524">
    <property type="term" value="F:ATP binding"/>
    <property type="evidence" value="ECO:0007669"/>
    <property type="project" value="UniProtKB-UniRule"/>
</dbReference>
<evidence type="ECO:0000313" key="12">
    <source>
        <dbReference type="EMBL" id="KAG5648224.1"/>
    </source>
</evidence>
<accession>A0A9P7KG46</accession>
<dbReference type="Pfam" id="PF00069">
    <property type="entry name" value="Pkinase"/>
    <property type="match status" value="1"/>
</dbReference>
<feature type="region of interest" description="Disordered" evidence="10">
    <location>
        <begin position="232"/>
        <end position="272"/>
    </location>
</feature>
<feature type="binding site" evidence="9">
    <location>
        <position position="86"/>
    </location>
    <ligand>
        <name>ATP</name>
        <dbReference type="ChEBI" id="CHEBI:30616"/>
    </ligand>
</feature>
<evidence type="ECO:0000256" key="1">
    <source>
        <dbReference type="ARBA" id="ARBA00012513"/>
    </source>
</evidence>
<dbReference type="EMBL" id="JABCKV010000004">
    <property type="protein sequence ID" value="KAG5648224.1"/>
    <property type="molecule type" value="Genomic_DNA"/>
</dbReference>
<dbReference type="InterPro" id="IPR011009">
    <property type="entry name" value="Kinase-like_dom_sf"/>
</dbReference>
<comment type="catalytic activity">
    <reaction evidence="7">
        <text>L-threonyl-[protein] + ATP = O-phospho-L-threonyl-[protein] + ADP + H(+)</text>
        <dbReference type="Rhea" id="RHEA:46608"/>
        <dbReference type="Rhea" id="RHEA-COMP:11060"/>
        <dbReference type="Rhea" id="RHEA-COMP:11605"/>
        <dbReference type="ChEBI" id="CHEBI:15378"/>
        <dbReference type="ChEBI" id="CHEBI:30013"/>
        <dbReference type="ChEBI" id="CHEBI:30616"/>
        <dbReference type="ChEBI" id="CHEBI:61977"/>
        <dbReference type="ChEBI" id="CHEBI:456216"/>
        <dbReference type="EC" id="2.7.11.1"/>
    </reaction>
</comment>
<evidence type="ECO:0000313" key="13">
    <source>
        <dbReference type="Proteomes" id="UP000775547"/>
    </source>
</evidence>
<comment type="caution">
    <text evidence="12">The sequence shown here is derived from an EMBL/GenBank/DDBJ whole genome shotgun (WGS) entry which is preliminary data.</text>
</comment>
<protein>
    <recommendedName>
        <fullName evidence="1">non-specific serine/threonine protein kinase</fullName>
        <ecNumber evidence="1">2.7.11.1</ecNumber>
    </recommendedName>
</protein>
<dbReference type="PANTHER" id="PTHR47634">
    <property type="entry name" value="PROTEIN KINASE DOMAIN-CONTAINING PROTEIN-RELATED"/>
    <property type="match status" value="1"/>
</dbReference>
<dbReference type="PROSITE" id="PS50011">
    <property type="entry name" value="PROTEIN_KINASE_DOM"/>
    <property type="match status" value="1"/>
</dbReference>
<reference evidence="12" key="1">
    <citation type="submission" date="2020-07" db="EMBL/GenBank/DDBJ databases">
        <authorList>
            <person name="Nieuwenhuis M."/>
            <person name="Van De Peppel L.J.J."/>
        </authorList>
    </citation>
    <scope>NUCLEOTIDE SEQUENCE</scope>
    <source>
        <strain evidence="12">AP01</strain>
        <tissue evidence="12">Mycelium</tissue>
    </source>
</reference>
<organism evidence="12 13">
    <name type="scientific">Asterophora parasitica</name>
    <dbReference type="NCBI Taxonomy" id="117018"/>
    <lineage>
        <taxon>Eukaryota</taxon>
        <taxon>Fungi</taxon>
        <taxon>Dikarya</taxon>
        <taxon>Basidiomycota</taxon>
        <taxon>Agaricomycotina</taxon>
        <taxon>Agaricomycetes</taxon>
        <taxon>Agaricomycetidae</taxon>
        <taxon>Agaricales</taxon>
        <taxon>Tricholomatineae</taxon>
        <taxon>Lyophyllaceae</taxon>
        <taxon>Asterophora</taxon>
    </lineage>
</organism>
<evidence type="ECO:0000256" key="7">
    <source>
        <dbReference type="ARBA" id="ARBA00047899"/>
    </source>
</evidence>
<keyword evidence="13" id="KW-1185">Reference proteome</keyword>
<name>A0A9P7KG46_9AGAR</name>
<evidence type="ECO:0000256" key="3">
    <source>
        <dbReference type="ARBA" id="ARBA00022679"/>
    </source>
</evidence>
<dbReference type="SMART" id="SM00220">
    <property type="entry name" value="S_TKc"/>
    <property type="match status" value="1"/>
</dbReference>
<feature type="region of interest" description="Disordered" evidence="10">
    <location>
        <begin position="376"/>
        <end position="452"/>
    </location>
</feature>
<feature type="region of interest" description="Disordered" evidence="10">
    <location>
        <begin position="513"/>
        <end position="535"/>
    </location>
</feature>
<evidence type="ECO:0000256" key="10">
    <source>
        <dbReference type="SAM" id="MobiDB-lite"/>
    </source>
</evidence>
<gene>
    <name evidence="12" type="ORF">DXG03_006181</name>
</gene>
<evidence type="ECO:0000256" key="2">
    <source>
        <dbReference type="ARBA" id="ARBA00022527"/>
    </source>
</evidence>
<dbReference type="InterPro" id="IPR051334">
    <property type="entry name" value="SRPK"/>
</dbReference>
<dbReference type="Gene3D" id="3.30.200.20">
    <property type="entry name" value="Phosphorylase Kinase, domain 1"/>
    <property type="match status" value="1"/>
</dbReference>
<dbReference type="AlphaFoldDB" id="A0A9P7KG46"/>
<evidence type="ECO:0000259" key="11">
    <source>
        <dbReference type="PROSITE" id="PS50011"/>
    </source>
</evidence>
<dbReference type="GO" id="GO:0050684">
    <property type="term" value="P:regulation of mRNA processing"/>
    <property type="evidence" value="ECO:0007669"/>
    <property type="project" value="TreeGrafter"/>
</dbReference>
<evidence type="ECO:0000256" key="5">
    <source>
        <dbReference type="ARBA" id="ARBA00022777"/>
    </source>
</evidence>
<keyword evidence="3" id="KW-0808">Transferase</keyword>
<dbReference type="OrthoDB" id="2649at2759"/>
<keyword evidence="2" id="KW-0723">Serine/threonine-protein kinase</keyword>
<feature type="domain" description="Protein kinase" evidence="11">
    <location>
        <begin position="57"/>
        <end position="679"/>
    </location>
</feature>
<dbReference type="GO" id="GO:0005634">
    <property type="term" value="C:nucleus"/>
    <property type="evidence" value="ECO:0007669"/>
    <property type="project" value="TreeGrafter"/>
</dbReference>
<feature type="compositionally biased region" description="Pro residues" evidence="10">
    <location>
        <begin position="524"/>
        <end position="535"/>
    </location>
</feature>
<dbReference type="GO" id="GO:0005737">
    <property type="term" value="C:cytoplasm"/>
    <property type="evidence" value="ECO:0007669"/>
    <property type="project" value="TreeGrafter"/>
</dbReference>
<proteinExistence type="predicted"/>
<dbReference type="PROSITE" id="PS00107">
    <property type="entry name" value="PROTEIN_KINASE_ATP"/>
    <property type="match status" value="1"/>
</dbReference>
<feature type="compositionally biased region" description="Polar residues" evidence="10">
    <location>
        <begin position="386"/>
        <end position="399"/>
    </location>
</feature>
<dbReference type="Gene3D" id="1.10.510.10">
    <property type="entry name" value="Transferase(Phosphotransferase) domain 1"/>
    <property type="match status" value="2"/>
</dbReference>
<keyword evidence="6 9" id="KW-0067">ATP-binding</keyword>
<dbReference type="PANTHER" id="PTHR47634:SF9">
    <property type="entry name" value="PROTEIN KINASE DOMAIN-CONTAINING PROTEIN-RELATED"/>
    <property type="match status" value="1"/>
</dbReference>
<dbReference type="SUPFAM" id="SSF56112">
    <property type="entry name" value="Protein kinase-like (PK-like)"/>
    <property type="match status" value="2"/>
</dbReference>
<feature type="compositionally biased region" description="Polar residues" evidence="10">
    <location>
        <begin position="417"/>
        <end position="452"/>
    </location>
</feature>
<feature type="compositionally biased region" description="Low complexity" evidence="10">
    <location>
        <begin position="513"/>
        <end position="523"/>
    </location>
</feature>
<dbReference type="GO" id="GO:0000245">
    <property type="term" value="P:spliceosomal complex assembly"/>
    <property type="evidence" value="ECO:0007669"/>
    <property type="project" value="TreeGrafter"/>
</dbReference>
<keyword evidence="4 9" id="KW-0547">Nucleotide-binding</keyword>
<dbReference type="InterPro" id="IPR017441">
    <property type="entry name" value="Protein_kinase_ATP_BS"/>
</dbReference>
<dbReference type="GO" id="GO:0004674">
    <property type="term" value="F:protein serine/threonine kinase activity"/>
    <property type="evidence" value="ECO:0007669"/>
    <property type="project" value="UniProtKB-KW"/>
</dbReference>
<evidence type="ECO:0000256" key="6">
    <source>
        <dbReference type="ARBA" id="ARBA00022840"/>
    </source>
</evidence>
<evidence type="ECO:0000256" key="8">
    <source>
        <dbReference type="ARBA" id="ARBA00048679"/>
    </source>
</evidence>
<reference evidence="12" key="2">
    <citation type="submission" date="2021-10" db="EMBL/GenBank/DDBJ databases">
        <title>Phylogenomics reveals ancestral predisposition of the termite-cultivated fungus Termitomyces towards a domesticated lifestyle.</title>
        <authorList>
            <person name="Auxier B."/>
            <person name="Grum-Grzhimaylo A."/>
            <person name="Cardenas M.E."/>
            <person name="Lodge J.D."/>
            <person name="Laessoe T."/>
            <person name="Pedersen O."/>
            <person name="Smith M.E."/>
            <person name="Kuyper T.W."/>
            <person name="Franco-Molano E.A."/>
            <person name="Baroni T.J."/>
            <person name="Aanen D.K."/>
        </authorList>
    </citation>
    <scope>NUCLEOTIDE SEQUENCE</scope>
    <source>
        <strain evidence="12">AP01</strain>
        <tissue evidence="12">Mycelium</tissue>
    </source>
</reference>
<evidence type="ECO:0000256" key="9">
    <source>
        <dbReference type="PROSITE-ProRule" id="PRU10141"/>
    </source>
</evidence>
<dbReference type="InterPro" id="IPR000719">
    <property type="entry name" value="Prot_kinase_dom"/>
</dbReference>
<feature type="region of interest" description="Disordered" evidence="10">
    <location>
        <begin position="470"/>
        <end position="490"/>
    </location>
</feature>
<evidence type="ECO:0000256" key="4">
    <source>
        <dbReference type="ARBA" id="ARBA00022741"/>
    </source>
</evidence>
<comment type="catalytic activity">
    <reaction evidence="8">
        <text>L-seryl-[protein] + ATP = O-phospho-L-seryl-[protein] + ADP + H(+)</text>
        <dbReference type="Rhea" id="RHEA:17989"/>
        <dbReference type="Rhea" id="RHEA-COMP:9863"/>
        <dbReference type="Rhea" id="RHEA-COMP:11604"/>
        <dbReference type="ChEBI" id="CHEBI:15378"/>
        <dbReference type="ChEBI" id="CHEBI:29999"/>
        <dbReference type="ChEBI" id="CHEBI:30616"/>
        <dbReference type="ChEBI" id="CHEBI:83421"/>
        <dbReference type="ChEBI" id="CHEBI:456216"/>
        <dbReference type="EC" id="2.7.11.1"/>
    </reaction>
</comment>
<dbReference type="Proteomes" id="UP000775547">
    <property type="component" value="Unassembled WGS sequence"/>
</dbReference>
<sequence length="691" mass="74863">MAPTQPCAKYQYIVTPAGPKILPVEDPACKDEESPADYNAGGYLPVKVGDTFKSGRYRVIRKLGWGHFSTVWLVKDTQESRHSALKVVKSAGRYAETARDEIKLFSRVASFSPTHPGRSHIVSFLDSFVNQGPEASHVCIVFEPLGENLLALIERNKKKGVPRALVKAIARQILLGLQYLHDECDLVHTDIKPENISSTTAGSSSIISTPPTSLSHSLGNVVSGFMGMAKMGGQSSNSHSAIISEKDPRAEGLPVKCRNGKGKASIEDELEDATSTSWKDHIKYGSWTDKISLSSSYKSSLSGHGKSKLCQVQSSHHSQPRPSVPSSILWKDPGAAAPAPAVVVSAVVGADGGEDIGNYFDFASSNFAGTTVSESSSATATIAPPSRNSTPVEPTTKNKASALFSGTKKSIADDTLRSPTDATPVESTTPAHTIAKSNPSLLTQTAPVRTPPSSVTIQRNILGLSPPHHLSGHTHSHHIPCTSSDSQHDHNLRQTGMSNTAYANFQLTSTNPMSPSLLTATPSTLPPSAPPPTPVDTPSILSLIPPPVTTSARPPTLPIQVPIPEVFELLTAEFLFDPHGQGELFTKDDDHMAQIIELLGDFPLEVKMEGRYSRELFDHTGTLRYIHSLKPWPLKRVMKEKYLYGDADAQALSDFLLPMLAVDMKQRNRARDMLDHPWLMLSHDEELVDEW</sequence>
<keyword evidence="5" id="KW-0418">Kinase</keyword>